<dbReference type="CDD" id="cd00565">
    <property type="entry name" value="Ubl_ThiS"/>
    <property type="match status" value="1"/>
</dbReference>
<dbReference type="InterPro" id="IPR012675">
    <property type="entry name" value="Beta-grasp_dom_sf"/>
</dbReference>
<sequence length="65" mass="7164">MTYIVNGETLESSATTLSDLLLALDYEDEWLATAHNGELVHRQDRGACRLSEGDRIEILSPMQGG</sequence>
<accession>A0A2A6LSB8</accession>
<gene>
    <name evidence="1" type="primary">thiS</name>
    <name evidence="1" type="ORF">CO661_25630</name>
</gene>
<evidence type="ECO:0000313" key="1">
    <source>
        <dbReference type="EMBL" id="PDT45029.1"/>
    </source>
</evidence>
<organism evidence="1 2">
    <name type="scientific">Rhizobium fredii</name>
    <name type="common">Sinorhizobium fredii</name>
    <dbReference type="NCBI Taxonomy" id="380"/>
    <lineage>
        <taxon>Bacteria</taxon>
        <taxon>Pseudomonadati</taxon>
        <taxon>Pseudomonadota</taxon>
        <taxon>Alphaproteobacteria</taxon>
        <taxon>Hyphomicrobiales</taxon>
        <taxon>Rhizobiaceae</taxon>
        <taxon>Sinorhizobium/Ensifer group</taxon>
        <taxon>Sinorhizobium</taxon>
    </lineage>
</organism>
<reference evidence="1 2" key="1">
    <citation type="submission" date="2017-09" db="EMBL/GenBank/DDBJ databases">
        <title>Comparative genomics of rhizobia isolated from Phaseolus vulgaris in China.</title>
        <authorList>
            <person name="Tong W."/>
        </authorList>
    </citation>
    <scope>NUCLEOTIDE SEQUENCE [LARGE SCALE GENOMIC DNA]</scope>
    <source>
        <strain evidence="1 2">PCH1</strain>
    </source>
</reference>
<proteinExistence type="predicted"/>
<dbReference type="Gene3D" id="3.10.20.30">
    <property type="match status" value="1"/>
</dbReference>
<dbReference type="EMBL" id="NWTC01000025">
    <property type="protein sequence ID" value="PDT45029.1"/>
    <property type="molecule type" value="Genomic_DNA"/>
</dbReference>
<dbReference type="NCBIfam" id="TIGR01683">
    <property type="entry name" value="thiS"/>
    <property type="match status" value="1"/>
</dbReference>
<evidence type="ECO:0000313" key="2">
    <source>
        <dbReference type="Proteomes" id="UP000220353"/>
    </source>
</evidence>
<dbReference type="Proteomes" id="UP000220353">
    <property type="component" value="Unassembled WGS sequence"/>
</dbReference>
<comment type="caution">
    <text evidence="1">The sequence shown here is derived from an EMBL/GenBank/DDBJ whole genome shotgun (WGS) entry which is preliminary data.</text>
</comment>
<dbReference type="InterPro" id="IPR010035">
    <property type="entry name" value="Thi_S"/>
</dbReference>
<dbReference type="PANTHER" id="PTHR34472:SF1">
    <property type="entry name" value="SULFUR CARRIER PROTEIN THIS"/>
    <property type="match status" value="1"/>
</dbReference>
<dbReference type="PANTHER" id="PTHR34472">
    <property type="entry name" value="SULFUR CARRIER PROTEIN THIS"/>
    <property type="match status" value="1"/>
</dbReference>
<protein>
    <submittedName>
        <fullName evidence="1">Thiamine biosynthesis protein ThiS</fullName>
    </submittedName>
</protein>
<name>A0A2A6LSB8_RHIFR</name>
<dbReference type="RefSeq" id="WP_042777297.1">
    <property type="nucleotide sequence ID" value="NZ_NWTC01000025.1"/>
</dbReference>
<dbReference type="AlphaFoldDB" id="A0A2A6LSB8"/>
<dbReference type="Pfam" id="PF02597">
    <property type="entry name" value="ThiS"/>
    <property type="match status" value="1"/>
</dbReference>
<dbReference type="InterPro" id="IPR016155">
    <property type="entry name" value="Mopterin_synth/thiamin_S_b"/>
</dbReference>
<dbReference type="InterPro" id="IPR003749">
    <property type="entry name" value="ThiS/MoaD-like"/>
</dbReference>
<dbReference type="SUPFAM" id="SSF54285">
    <property type="entry name" value="MoaD/ThiS"/>
    <property type="match status" value="1"/>
</dbReference>